<evidence type="ECO:0000313" key="3">
    <source>
        <dbReference type="EMBL" id="BBY25882.1"/>
    </source>
</evidence>
<keyword evidence="4" id="KW-1185">Reference proteome</keyword>
<accession>A0A7I7QI11</accession>
<dbReference type="KEGG" id="msto:MSTO_60870"/>
<gene>
    <name evidence="2" type="ORF">MSTO_00120</name>
    <name evidence="3" type="ORF">MSTO_60870</name>
</gene>
<keyword evidence="1" id="KW-1133">Transmembrane helix</keyword>
<reference evidence="3 4" key="1">
    <citation type="journal article" date="2019" name="Emerg. Microbes Infect.">
        <title>Comprehensive subspecies identification of 175 nontuberculous mycobacteria species based on 7547 genomic profiles.</title>
        <authorList>
            <person name="Matsumoto Y."/>
            <person name="Kinjo T."/>
            <person name="Motooka D."/>
            <person name="Nabeya D."/>
            <person name="Jung N."/>
            <person name="Uechi K."/>
            <person name="Horii T."/>
            <person name="Iida T."/>
            <person name="Fujita J."/>
            <person name="Nakamura S."/>
        </authorList>
    </citation>
    <scope>NUCLEOTIDE SEQUENCE [LARGE SCALE GENOMIC DNA]</scope>
    <source>
        <strain evidence="3 4">JCM 17783</strain>
    </source>
</reference>
<reference evidence="3" key="2">
    <citation type="submission" date="2020-02" db="EMBL/GenBank/DDBJ databases">
        <authorList>
            <person name="Matsumoto Y."/>
            <person name="Motooka D."/>
            <person name="Nakamura S."/>
        </authorList>
    </citation>
    <scope>NUCLEOTIDE SEQUENCE</scope>
    <source>
        <strain evidence="3">JCM 17783</strain>
    </source>
</reference>
<protein>
    <submittedName>
        <fullName evidence="3">Uncharacterized protein</fullName>
    </submittedName>
</protein>
<dbReference type="KEGG" id="msto:MSTO_00120"/>
<dbReference type="AlphaFoldDB" id="A0A7I7QI11"/>
<evidence type="ECO:0000313" key="2">
    <source>
        <dbReference type="EMBL" id="BBY19807.1"/>
    </source>
</evidence>
<keyword evidence="1" id="KW-0812">Transmembrane</keyword>
<dbReference type="Proteomes" id="UP000467130">
    <property type="component" value="Chromosome"/>
</dbReference>
<dbReference type="EMBL" id="AP022587">
    <property type="protein sequence ID" value="BBY19807.1"/>
    <property type="molecule type" value="Genomic_DNA"/>
</dbReference>
<dbReference type="EMBL" id="AP022587">
    <property type="protein sequence ID" value="BBY25882.1"/>
    <property type="molecule type" value="Genomic_DNA"/>
</dbReference>
<evidence type="ECO:0000313" key="4">
    <source>
        <dbReference type="Proteomes" id="UP000467130"/>
    </source>
</evidence>
<organism evidence="3 4">
    <name type="scientific">Mycobacterium stomatepiae</name>
    <dbReference type="NCBI Taxonomy" id="470076"/>
    <lineage>
        <taxon>Bacteria</taxon>
        <taxon>Bacillati</taxon>
        <taxon>Actinomycetota</taxon>
        <taxon>Actinomycetes</taxon>
        <taxon>Mycobacteriales</taxon>
        <taxon>Mycobacteriaceae</taxon>
        <taxon>Mycobacterium</taxon>
        <taxon>Mycobacterium simiae complex</taxon>
    </lineage>
</organism>
<sequence length="105" mass="11022">MQIDKPTQSGAALVVPAGTTVVAGATVVLLLATGFAELEPDVLGPEAWCEPQAVTATPSAIAARGNKLRSIVLGLLLAKRRQLLTNTELTLDALAWQEARRYTVA</sequence>
<evidence type="ECO:0000256" key="1">
    <source>
        <dbReference type="SAM" id="Phobius"/>
    </source>
</evidence>
<proteinExistence type="predicted"/>
<feature type="transmembrane region" description="Helical" evidence="1">
    <location>
        <begin position="12"/>
        <end position="36"/>
    </location>
</feature>
<keyword evidence="1" id="KW-0472">Membrane</keyword>
<name>A0A7I7QI11_9MYCO</name>
<dbReference type="RefSeq" id="WP_232073169.1">
    <property type="nucleotide sequence ID" value="NZ_AP022587.1"/>
</dbReference>